<evidence type="ECO:0000313" key="7">
    <source>
        <dbReference type="EMBL" id="CAG2191100.1"/>
    </source>
</evidence>
<dbReference type="SUPFAM" id="SSF57667">
    <property type="entry name" value="beta-beta-alpha zinc fingers"/>
    <property type="match status" value="3"/>
</dbReference>
<dbReference type="PANTHER" id="PTHR24379">
    <property type="entry name" value="KRAB AND ZINC FINGER DOMAIN-CONTAINING"/>
    <property type="match status" value="1"/>
</dbReference>
<keyword evidence="8" id="KW-1185">Reference proteome</keyword>
<gene>
    <name evidence="7" type="ORF">MEDL_6362</name>
</gene>
<protein>
    <recommendedName>
        <fullName evidence="6">C2H2-type domain-containing protein</fullName>
    </recommendedName>
</protein>
<feature type="domain" description="C2H2-type" evidence="6">
    <location>
        <begin position="194"/>
        <end position="222"/>
    </location>
</feature>
<keyword evidence="4" id="KW-0862">Zinc</keyword>
<comment type="caution">
    <text evidence="7">The sequence shown here is derived from an EMBL/GenBank/DDBJ whole genome shotgun (WGS) entry which is preliminary data.</text>
</comment>
<reference evidence="7" key="1">
    <citation type="submission" date="2021-03" db="EMBL/GenBank/DDBJ databases">
        <authorList>
            <person name="Bekaert M."/>
        </authorList>
    </citation>
    <scope>NUCLEOTIDE SEQUENCE</scope>
</reference>
<dbReference type="AlphaFoldDB" id="A0A8S3Q6F8"/>
<dbReference type="PANTHER" id="PTHR24379:SF121">
    <property type="entry name" value="C2H2-TYPE DOMAIN-CONTAINING PROTEIN"/>
    <property type="match status" value="1"/>
</dbReference>
<dbReference type="OrthoDB" id="6278242at2759"/>
<keyword evidence="1" id="KW-0479">Metal-binding</keyword>
<evidence type="ECO:0000313" key="8">
    <source>
        <dbReference type="Proteomes" id="UP000683360"/>
    </source>
</evidence>
<dbReference type="Pfam" id="PF12874">
    <property type="entry name" value="zf-met"/>
    <property type="match status" value="1"/>
</dbReference>
<proteinExistence type="predicted"/>
<keyword evidence="3 5" id="KW-0863">Zinc-finger</keyword>
<dbReference type="PROSITE" id="PS50157">
    <property type="entry name" value="ZINC_FINGER_C2H2_2"/>
    <property type="match status" value="5"/>
</dbReference>
<name>A0A8S3Q6F8_MYTED</name>
<evidence type="ECO:0000259" key="6">
    <source>
        <dbReference type="PROSITE" id="PS50157"/>
    </source>
</evidence>
<evidence type="ECO:0000256" key="1">
    <source>
        <dbReference type="ARBA" id="ARBA00022723"/>
    </source>
</evidence>
<evidence type="ECO:0000256" key="5">
    <source>
        <dbReference type="PROSITE-ProRule" id="PRU00042"/>
    </source>
</evidence>
<dbReference type="Pfam" id="PF00096">
    <property type="entry name" value="zf-C2H2"/>
    <property type="match status" value="3"/>
</dbReference>
<dbReference type="InterPro" id="IPR036236">
    <property type="entry name" value="Znf_C2H2_sf"/>
</dbReference>
<dbReference type="GO" id="GO:0008270">
    <property type="term" value="F:zinc ion binding"/>
    <property type="evidence" value="ECO:0007669"/>
    <property type="project" value="UniProtKB-KW"/>
</dbReference>
<feature type="domain" description="C2H2-type" evidence="6">
    <location>
        <begin position="166"/>
        <end position="193"/>
    </location>
</feature>
<evidence type="ECO:0000256" key="3">
    <source>
        <dbReference type="ARBA" id="ARBA00022771"/>
    </source>
</evidence>
<organism evidence="7 8">
    <name type="scientific">Mytilus edulis</name>
    <name type="common">Blue mussel</name>
    <dbReference type="NCBI Taxonomy" id="6550"/>
    <lineage>
        <taxon>Eukaryota</taxon>
        <taxon>Metazoa</taxon>
        <taxon>Spiralia</taxon>
        <taxon>Lophotrochozoa</taxon>
        <taxon>Mollusca</taxon>
        <taxon>Bivalvia</taxon>
        <taxon>Autobranchia</taxon>
        <taxon>Pteriomorphia</taxon>
        <taxon>Mytilida</taxon>
        <taxon>Mytiloidea</taxon>
        <taxon>Mytilidae</taxon>
        <taxon>Mytilinae</taxon>
        <taxon>Mytilus</taxon>
    </lineage>
</organism>
<evidence type="ECO:0000256" key="4">
    <source>
        <dbReference type="ARBA" id="ARBA00022833"/>
    </source>
</evidence>
<feature type="domain" description="C2H2-type" evidence="6">
    <location>
        <begin position="138"/>
        <end position="166"/>
    </location>
</feature>
<dbReference type="InterPro" id="IPR013087">
    <property type="entry name" value="Znf_C2H2_type"/>
</dbReference>
<dbReference type="PROSITE" id="PS00028">
    <property type="entry name" value="ZINC_FINGER_C2H2_1"/>
    <property type="match status" value="5"/>
</dbReference>
<accession>A0A8S3Q6F8</accession>
<sequence length="274" mass="31856">MYIYNIILRIYRIISPGLQTLNHVTIYLPFPQKCSIHKTKLGLWPPIGVFVVFVKTFSLPNLQYAIVYTLFLADIDYMEAINDRDHDGQDTLVEVEKVIFIVTVDEIEALDGSIVTFRQPEVTAQSTPMYKDRLKDLNQCETCGKVYESRPGFLSHIAMKHTQPKYVCKLCNQGFQSKTLFKAHRLRHVEEKQFKCDVCEKEYVHKKDLNAHIKAKHGNDAGYKCTKCSRVYQYAQGLQKHINAMHKEILFACAFCNARFMYKANLTRHIKNKH</sequence>
<dbReference type="EMBL" id="CAJPWZ010000353">
    <property type="protein sequence ID" value="CAG2191100.1"/>
    <property type="molecule type" value="Genomic_DNA"/>
</dbReference>
<dbReference type="Gene3D" id="3.30.160.60">
    <property type="entry name" value="Classic Zinc Finger"/>
    <property type="match status" value="3"/>
</dbReference>
<evidence type="ECO:0000256" key="2">
    <source>
        <dbReference type="ARBA" id="ARBA00022737"/>
    </source>
</evidence>
<keyword evidence="2" id="KW-0677">Repeat</keyword>
<feature type="domain" description="C2H2-type" evidence="6">
    <location>
        <begin position="251"/>
        <end position="274"/>
    </location>
</feature>
<feature type="domain" description="C2H2-type" evidence="6">
    <location>
        <begin position="223"/>
        <end position="246"/>
    </location>
</feature>
<dbReference type="Proteomes" id="UP000683360">
    <property type="component" value="Unassembled WGS sequence"/>
</dbReference>
<dbReference type="SMART" id="SM00355">
    <property type="entry name" value="ZnF_C2H2"/>
    <property type="match status" value="5"/>
</dbReference>